<comment type="caution">
    <text evidence="1">The sequence shown here is derived from an EMBL/GenBank/DDBJ whole genome shotgun (WGS) entry which is preliminary data.</text>
</comment>
<evidence type="ECO:0000313" key="1">
    <source>
        <dbReference type="EMBL" id="NYH21366.1"/>
    </source>
</evidence>
<gene>
    <name evidence="1" type="ORF">GGD40_000845</name>
</gene>
<dbReference type="EMBL" id="JACCAS010000001">
    <property type="protein sequence ID" value="NYH21366.1"/>
    <property type="molecule type" value="Genomic_DNA"/>
</dbReference>
<dbReference type="Proteomes" id="UP000540929">
    <property type="component" value="Unassembled WGS sequence"/>
</dbReference>
<dbReference type="InterPro" id="IPR010767">
    <property type="entry name" value="Phage_CGC-2007_Cje0229"/>
</dbReference>
<evidence type="ECO:0000313" key="2">
    <source>
        <dbReference type="Proteomes" id="UP000540929"/>
    </source>
</evidence>
<organism evidence="1 2">
    <name type="scientific">Paraburkholderia bryophila</name>
    <dbReference type="NCBI Taxonomy" id="420952"/>
    <lineage>
        <taxon>Bacteria</taxon>
        <taxon>Pseudomonadati</taxon>
        <taxon>Pseudomonadota</taxon>
        <taxon>Betaproteobacteria</taxon>
        <taxon>Burkholderiales</taxon>
        <taxon>Burkholderiaceae</taxon>
        <taxon>Paraburkholderia</taxon>
    </lineage>
</organism>
<evidence type="ECO:0008006" key="3">
    <source>
        <dbReference type="Google" id="ProtNLM"/>
    </source>
</evidence>
<sequence length="129" mass="13989">MSAFLTELQVELVSDATNSGRGTWRLTSPLVYQSAVAKLKFTVPVGFETDFASVPRTPVAFLLTADSAHEASALHDWLYTEHPVAREVADAVLREASLVTGVPAWRAFLMWAGVRAFGWSHWGSGPATA</sequence>
<dbReference type="RefSeq" id="WP_179742857.1">
    <property type="nucleotide sequence ID" value="NZ_JACCAS010000001.1"/>
</dbReference>
<keyword evidence="2" id="KW-1185">Reference proteome</keyword>
<reference evidence="1 2" key="1">
    <citation type="submission" date="2020-07" db="EMBL/GenBank/DDBJ databases">
        <title>Exploring microbial biodiversity for novel pathways involved in the catabolism of aromatic compounds derived from lignin.</title>
        <authorList>
            <person name="Elkins J."/>
        </authorList>
    </citation>
    <scope>NUCLEOTIDE SEQUENCE [LARGE SCALE GENOMIC DNA]</scope>
    <source>
        <strain evidence="1 2">H2C3C</strain>
    </source>
</reference>
<name>A0A7Z0B4M7_9BURK</name>
<protein>
    <recommendedName>
        <fullName evidence="3">DUF1353 domain-containing protein</fullName>
    </recommendedName>
</protein>
<dbReference type="Pfam" id="PF07087">
    <property type="entry name" value="DUF1353"/>
    <property type="match status" value="1"/>
</dbReference>
<proteinExistence type="predicted"/>
<accession>A0A7Z0B4M7</accession>
<dbReference type="AlphaFoldDB" id="A0A7Z0B4M7"/>